<keyword evidence="5" id="KW-0418">Kinase</keyword>
<dbReference type="GO" id="GO:0005524">
    <property type="term" value="F:ATP binding"/>
    <property type="evidence" value="ECO:0007669"/>
    <property type="project" value="UniProtKB-KW"/>
</dbReference>
<evidence type="ECO:0000313" key="12">
    <source>
        <dbReference type="Proteomes" id="UP000274504"/>
    </source>
</evidence>
<dbReference type="PROSITE" id="PS50011">
    <property type="entry name" value="PROTEIN_KINASE_DOM"/>
    <property type="match status" value="1"/>
</dbReference>
<name>A0A0R3SS95_HYMDI</name>
<proteinExistence type="predicted"/>
<feature type="domain" description="Protein kinase" evidence="10">
    <location>
        <begin position="1"/>
        <end position="123"/>
    </location>
</feature>
<dbReference type="Proteomes" id="UP000274504">
    <property type="component" value="Unassembled WGS sequence"/>
</dbReference>
<evidence type="ECO:0000256" key="1">
    <source>
        <dbReference type="ARBA" id="ARBA00012513"/>
    </source>
</evidence>
<evidence type="ECO:0000256" key="7">
    <source>
        <dbReference type="ARBA" id="ARBA00047899"/>
    </source>
</evidence>
<comment type="catalytic activity">
    <reaction evidence="8">
        <text>L-seryl-[protein] + ATP = O-phospho-L-seryl-[protein] + ADP + H(+)</text>
        <dbReference type="Rhea" id="RHEA:17989"/>
        <dbReference type="Rhea" id="RHEA-COMP:9863"/>
        <dbReference type="Rhea" id="RHEA-COMP:11604"/>
        <dbReference type="ChEBI" id="CHEBI:15378"/>
        <dbReference type="ChEBI" id="CHEBI:29999"/>
        <dbReference type="ChEBI" id="CHEBI:30616"/>
        <dbReference type="ChEBI" id="CHEBI:83421"/>
        <dbReference type="ChEBI" id="CHEBI:456216"/>
        <dbReference type="EC" id="2.7.11.1"/>
    </reaction>
</comment>
<dbReference type="SUPFAM" id="SSF56112">
    <property type="entry name" value="Protein kinase-like (PK-like)"/>
    <property type="match status" value="1"/>
</dbReference>
<dbReference type="Pfam" id="PF00069">
    <property type="entry name" value="Pkinase"/>
    <property type="match status" value="1"/>
</dbReference>
<dbReference type="AlphaFoldDB" id="A0A0R3SS95"/>
<evidence type="ECO:0000256" key="3">
    <source>
        <dbReference type="ARBA" id="ARBA00022679"/>
    </source>
</evidence>
<dbReference type="PANTHER" id="PTHR43895">
    <property type="entry name" value="CALCIUM/CALMODULIN-DEPENDENT PROTEIN KINASE KINASE-RELATED"/>
    <property type="match status" value="1"/>
</dbReference>
<dbReference type="EMBL" id="UYSG01011035">
    <property type="protein sequence ID" value="VDL60459.1"/>
    <property type="molecule type" value="Genomic_DNA"/>
</dbReference>
<evidence type="ECO:0000256" key="5">
    <source>
        <dbReference type="ARBA" id="ARBA00022777"/>
    </source>
</evidence>
<dbReference type="PROSITE" id="PS00108">
    <property type="entry name" value="PROTEIN_KINASE_ST"/>
    <property type="match status" value="1"/>
</dbReference>
<evidence type="ECO:0000256" key="8">
    <source>
        <dbReference type="ARBA" id="ARBA00048679"/>
    </source>
</evidence>
<comment type="catalytic activity">
    <reaction evidence="7">
        <text>L-threonyl-[protein] + ATP = O-phospho-L-threonyl-[protein] + ADP + H(+)</text>
        <dbReference type="Rhea" id="RHEA:46608"/>
        <dbReference type="Rhea" id="RHEA-COMP:11060"/>
        <dbReference type="Rhea" id="RHEA-COMP:11605"/>
        <dbReference type="ChEBI" id="CHEBI:15378"/>
        <dbReference type="ChEBI" id="CHEBI:30013"/>
        <dbReference type="ChEBI" id="CHEBI:30616"/>
        <dbReference type="ChEBI" id="CHEBI:61977"/>
        <dbReference type="ChEBI" id="CHEBI:456216"/>
        <dbReference type="EC" id="2.7.11.1"/>
    </reaction>
</comment>
<feature type="compositionally biased region" description="Polar residues" evidence="9">
    <location>
        <begin position="297"/>
        <end position="312"/>
    </location>
</feature>
<dbReference type="STRING" id="6216.A0A0R3SS95"/>
<organism evidence="13">
    <name type="scientific">Hymenolepis diminuta</name>
    <name type="common">Rat tapeworm</name>
    <dbReference type="NCBI Taxonomy" id="6216"/>
    <lineage>
        <taxon>Eukaryota</taxon>
        <taxon>Metazoa</taxon>
        <taxon>Spiralia</taxon>
        <taxon>Lophotrochozoa</taxon>
        <taxon>Platyhelminthes</taxon>
        <taxon>Cestoda</taxon>
        <taxon>Eucestoda</taxon>
        <taxon>Cyclophyllidea</taxon>
        <taxon>Hymenolepididae</taxon>
        <taxon>Hymenolepis</taxon>
    </lineage>
</organism>
<dbReference type="GO" id="GO:0007165">
    <property type="term" value="P:signal transduction"/>
    <property type="evidence" value="ECO:0007669"/>
    <property type="project" value="TreeGrafter"/>
</dbReference>
<dbReference type="EC" id="2.7.11.1" evidence="1"/>
<dbReference type="PANTHER" id="PTHR43895:SF32">
    <property type="entry name" value="SERINE_THREONINE-PROTEIN KINASE CHK1"/>
    <property type="match status" value="1"/>
</dbReference>
<evidence type="ECO:0000256" key="6">
    <source>
        <dbReference type="ARBA" id="ARBA00022840"/>
    </source>
</evidence>
<dbReference type="InterPro" id="IPR011009">
    <property type="entry name" value="Kinase-like_dom_sf"/>
</dbReference>
<dbReference type="GO" id="GO:0004674">
    <property type="term" value="F:protein serine/threonine kinase activity"/>
    <property type="evidence" value="ECO:0007669"/>
    <property type="project" value="UniProtKB-KW"/>
</dbReference>
<evidence type="ECO:0000256" key="2">
    <source>
        <dbReference type="ARBA" id="ARBA00022527"/>
    </source>
</evidence>
<evidence type="ECO:0000256" key="9">
    <source>
        <dbReference type="SAM" id="MobiDB-lite"/>
    </source>
</evidence>
<keyword evidence="3" id="KW-0808">Transferase</keyword>
<keyword evidence="4" id="KW-0547">Nucleotide-binding</keyword>
<keyword evidence="6" id="KW-0067">ATP-binding</keyword>
<evidence type="ECO:0000313" key="11">
    <source>
        <dbReference type="EMBL" id="VDL60459.1"/>
    </source>
</evidence>
<dbReference type="InterPro" id="IPR000719">
    <property type="entry name" value="Prot_kinase_dom"/>
</dbReference>
<gene>
    <name evidence="11" type="ORF">HDID_LOCUS8141</name>
</gene>
<evidence type="ECO:0000259" key="10">
    <source>
        <dbReference type="PROSITE" id="PS50011"/>
    </source>
</evidence>
<dbReference type="OrthoDB" id="10261027at2759"/>
<evidence type="ECO:0000313" key="13">
    <source>
        <dbReference type="WBParaSite" id="HDID_0000814301-mRNA-1"/>
    </source>
</evidence>
<feature type="region of interest" description="Disordered" evidence="9">
    <location>
        <begin position="290"/>
        <end position="312"/>
    </location>
</feature>
<reference evidence="13" key="1">
    <citation type="submission" date="2017-02" db="UniProtKB">
        <authorList>
            <consortium name="WormBaseParasite"/>
        </authorList>
    </citation>
    <scope>IDENTIFICATION</scope>
</reference>
<dbReference type="InterPro" id="IPR008271">
    <property type="entry name" value="Ser/Thr_kinase_AS"/>
</dbReference>
<dbReference type="Gene3D" id="1.10.510.10">
    <property type="entry name" value="Transferase(Phosphotransferase) domain 1"/>
    <property type="match status" value="1"/>
</dbReference>
<reference evidence="11 12" key="2">
    <citation type="submission" date="2018-11" db="EMBL/GenBank/DDBJ databases">
        <authorList>
            <consortium name="Pathogen Informatics"/>
        </authorList>
    </citation>
    <scope>NUCLEOTIDE SEQUENCE [LARGE SCALE GENOMIC DNA]</scope>
</reference>
<protein>
    <recommendedName>
        <fullName evidence="1">non-specific serine/threonine protein kinase</fullName>
        <ecNumber evidence="1">2.7.11.1</ecNumber>
    </recommendedName>
</protein>
<accession>A0A0R3SS95</accession>
<evidence type="ECO:0000256" key="4">
    <source>
        <dbReference type="ARBA" id="ARBA00022741"/>
    </source>
</evidence>
<keyword evidence="2" id="KW-0723">Serine/threonine-protein kinase</keyword>
<dbReference type="WBParaSite" id="HDID_0000814301-mRNA-1">
    <property type="protein sequence ID" value="HDID_0000814301-mRNA-1"/>
    <property type="gene ID" value="HDID_0000814301"/>
</dbReference>
<sequence>MIILHRDIKPHNMLLFNECTILKIADFGGSRFGKDGLSQPPPFTQGFASPELISTDDYDETVDIYAFGMTLKCLLMKSCNLYSTGDVRWYSPFLTNLIARCTSTDINDRPSADQLMRIFDIAFEKIYADDIKKLKLETPYCEIENVVEPKLNTPCYINESTNAPAYQKYVEHAANYVKEKKEIANVQKEIDDLLNEIIERSRVPESDQARAKQMMLLYAEMGKDSFSKYKHNKSTLKAQPPHQVQPHIPPVGTVSLNADENDFALLPLYASEASFSSHNVSLEDQLASYGLPPAFGRQNNRQGRQASQEPER</sequence>